<dbReference type="CDD" id="cd15489">
    <property type="entry name" value="PHD_SF"/>
    <property type="match status" value="1"/>
</dbReference>
<protein>
    <recommendedName>
        <fullName evidence="3">Zinc finger PHD-type domain-containing protein</fullName>
    </recommendedName>
</protein>
<evidence type="ECO:0008006" key="3">
    <source>
        <dbReference type="Google" id="ProtNLM"/>
    </source>
</evidence>
<name>A0ABM5JI95_DIAVI</name>
<accession>A0ABM5JI95</accession>
<sequence>MKLPFFLTIYPDLWKNMHFHPIKFIIAMKLGSLLYNAQKLLKTNETTPEKNSSVNETELKNVSFAEIIPLPSCYHENVVKRQNKANKQHPIVFTSTPLKEELEKKEDKKNKKTTIKSDKAKRNVFVTQEGSTLRQKSKRTKIALNYKICEEGESEIEDDDDVRDKNITEDICILCGEFGKNSELWLRCVYCGHWAHKACSNSPKDKKFICDFCL</sequence>
<dbReference type="RefSeq" id="XP_050497661.1">
    <property type="nucleotide sequence ID" value="XM_050641704.1"/>
</dbReference>
<proteinExistence type="predicted"/>
<keyword evidence="2" id="KW-1185">Reference proteome</keyword>
<dbReference type="SUPFAM" id="SSF57903">
    <property type="entry name" value="FYVE/PHD zinc finger"/>
    <property type="match status" value="1"/>
</dbReference>
<dbReference type="GeneID" id="126878803"/>
<dbReference type="InterPro" id="IPR011011">
    <property type="entry name" value="Znf_FYVE_PHD"/>
</dbReference>
<dbReference type="Proteomes" id="UP001652700">
    <property type="component" value="Unplaced"/>
</dbReference>
<evidence type="ECO:0000313" key="2">
    <source>
        <dbReference type="Proteomes" id="UP001652700"/>
    </source>
</evidence>
<reference evidence="1" key="1">
    <citation type="submission" date="2025-05" db="UniProtKB">
        <authorList>
            <consortium name="EnsemblMetazoa"/>
        </authorList>
    </citation>
    <scope>IDENTIFICATION</scope>
</reference>
<organism evidence="1 2">
    <name type="scientific">Diabrotica virgifera virgifera</name>
    <name type="common">western corn rootworm</name>
    <dbReference type="NCBI Taxonomy" id="50390"/>
    <lineage>
        <taxon>Eukaryota</taxon>
        <taxon>Metazoa</taxon>
        <taxon>Ecdysozoa</taxon>
        <taxon>Arthropoda</taxon>
        <taxon>Hexapoda</taxon>
        <taxon>Insecta</taxon>
        <taxon>Pterygota</taxon>
        <taxon>Neoptera</taxon>
        <taxon>Endopterygota</taxon>
        <taxon>Coleoptera</taxon>
        <taxon>Polyphaga</taxon>
        <taxon>Cucujiformia</taxon>
        <taxon>Chrysomeloidea</taxon>
        <taxon>Chrysomelidae</taxon>
        <taxon>Galerucinae</taxon>
        <taxon>Diabroticina</taxon>
        <taxon>Diabroticites</taxon>
        <taxon>Diabrotica</taxon>
    </lineage>
</organism>
<evidence type="ECO:0000313" key="1">
    <source>
        <dbReference type="EnsemblMetazoa" id="XP_050497661.1"/>
    </source>
</evidence>
<dbReference type="EnsemblMetazoa" id="XM_050641704.1">
    <property type="protein sequence ID" value="XP_050497661.1"/>
    <property type="gene ID" value="LOC126878803"/>
</dbReference>